<feature type="domain" description="NqrA second alpha/beta" evidence="11">
    <location>
        <begin position="116"/>
        <end position="258"/>
    </location>
</feature>
<evidence type="ECO:0000256" key="1">
    <source>
        <dbReference type="ARBA" id="ARBA00022448"/>
    </source>
</evidence>
<comment type="similarity">
    <text evidence="8">Belongs to the NqrA family.</text>
</comment>
<evidence type="ECO:0000256" key="6">
    <source>
        <dbReference type="ARBA" id="ARBA00023075"/>
    </source>
</evidence>
<evidence type="ECO:0000256" key="3">
    <source>
        <dbReference type="ARBA" id="ARBA00023027"/>
    </source>
</evidence>
<dbReference type="EC" id="7.2.1.1" evidence="8"/>
<dbReference type="PANTHER" id="PTHR37839">
    <property type="entry name" value="NA(+)-TRANSLOCATING NADH-QUINONE REDUCTASE SUBUNIT A"/>
    <property type="match status" value="1"/>
</dbReference>
<dbReference type="Pfam" id="PF24836">
    <property type="entry name" value="NQRA_2nd"/>
    <property type="match status" value="1"/>
</dbReference>
<dbReference type="NCBIfam" id="TIGR01936">
    <property type="entry name" value="nqrA"/>
    <property type="match status" value="1"/>
</dbReference>
<evidence type="ECO:0000259" key="10">
    <source>
        <dbReference type="Pfam" id="PF11973"/>
    </source>
</evidence>
<protein>
    <recommendedName>
        <fullName evidence="8">Na(+)-translocating NADH-quinone reductase subunit A</fullName>
        <shortName evidence="8">Na(+)-NQR subunit A</shortName>
        <shortName evidence="8">Na(+)-translocating NQR subunit A</shortName>
        <ecNumber evidence="8">7.2.1.1</ecNumber>
    </recommendedName>
    <alternativeName>
        <fullName evidence="8">NQR complex subunit A</fullName>
    </alternativeName>
    <alternativeName>
        <fullName evidence="8">NQR-1 subunit A</fullName>
    </alternativeName>
</protein>
<keyword evidence="2 8" id="KW-1278">Translocase</keyword>
<comment type="catalytic activity">
    <reaction evidence="8">
        <text>a ubiquinone + n Na(+)(in) + NADH + H(+) = a ubiquinol + n Na(+)(out) + NAD(+)</text>
        <dbReference type="Rhea" id="RHEA:47748"/>
        <dbReference type="Rhea" id="RHEA-COMP:9565"/>
        <dbReference type="Rhea" id="RHEA-COMP:9566"/>
        <dbReference type="ChEBI" id="CHEBI:15378"/>
        <dbReference type="ChEBI" id="CHEBI:16389"/>
        <dbReference type="ChEBI" id="CHEBI:17976"/>
        <dbReference type="ChEBI" id="CHEBI:29101"/>
        <dbReference type="ChEBI" id="CHEBI:57540"/>
        <dbReference type="ChEBI" id="CHEBI:57945"/>
        <dbReference type="EC" id="7.2.1.1"/>
    </reaction>
</comment>
<dbReference type="GO" id="GO:0016655">
    <property type="term" value="F:oxidoreductase activity, acting on NAD(P)H, quinone or similar compound as acceptor"/>
    <property type="evidence" value="ECO:0007669"/>
    <property type="project" value="UniProtKB-UniRule"/>
</dbReference>
<dbReference type="InterPro" id="IPR022615">
    <property type="entry name" value="NqrA_C_domain"/>
</dbReference>
<keyword evidence="1 8" id="KW-0813">Transport</keyword>
<dbReference type="Pfam" id="PF05896">
    <property type="entry name" value="NQRA_N"/>
    <property type="match status" value="1"/>
</dbReference>
<reference evidence="12 13" key="1">
    <citation type="submission" date="2018-10" db="EMBL/GenBank/DDBJ databases">
        <title>Genomic Encyclopedia of Type Strains, Phase IV (KMG-IV): sequencing the most valuable type-strain genomes for metagenomic binning, comparative biology and taxonomic classification.</title>
        <authorList>
            <person name="Goeker M."/>
        </authorList>
    </citation>
    <scope>NUCLEOTIDE SEQUENCE [LARGE SCALE GENOMIC DNA]</scope>
    <source>
        <strain evidence="12 13">DSM 12769</strain>
    </source>
</reference>
<evidence type="ECO:0000256" key="8">
    <source>
        <dbReference type="HAMAP-Rule" id="MF_00425"/>
    </source>
</evidence>
<keyword evidence="5 8" id="KW-0406">Ion transport</keyword>
<evidence type="ECO:0000256" key="7">
    <source>
        <dbReference type="ARBA" id="ARBA00023201"/>
    </source>
</evidence>
<gene>
    <name evidence="8" type="primary">nqrA</name>
    <name evidence="12" type="ORF">DFR31_1363</name>
</gene>
<keyword evidence="4 8" id="KW-0915">Sodium</keyword>
<dbReference type="NCBIfam" id="NF003759">
    <property type="entry name" value="PRK05352.1-2"/>
    <property type="match status" value="1"/>
</dbReference>
<dbReference type="OrthoDB" id="9774536at2"/>
<comment type="function">
    <text evidence="8">NQR complex catalyzes the reduction of ubiquinone-1 to ubiquinol by two successive reactions, coupled with the transport of Na(+) ions from the cytoplasm to the periplasm. NqrA to NqrE are probably involved in the second step, the conversion of ubisemiquinone to ubiquinol.</text>
</comment>
<proteinExistence type="inferred from homology"/>
<organism evidence="12 13">
    <name type="scientific">Alkalispirillum mobile</name>
    <dbReference type="NCBI Taxonomy" id="85925"/>
    <lineage>
        <taxon>Bacteria</taxon>
        <taxon>Pseudomonadati</taxon>
        <taxon>Pseudomonadota</taxon>
        <taxon>Gammaproteobacteria</taxon>
        <taxon>Chromatiales</taxon>
        <taxon>Ectothiorhodospiraceae</taxon>
        <taxon>Alkalispirillum</taxon>
    </lineage>
</organism>
<comment type="caution">
    <text evidence="12">The sequence shown here is derived from an EMBL/GenBank/DDBJ whole genome shotgun (WGS) entry which is preliminary data.</text>
</comment>
<keyword evidence="6 8" id="KW-0830">Ubiquinone</keyword>
<evidence type="ECO:0000313" key="13">
    <source>
        <dbReference type="Proteomes" id="UP000275461"/>
    </source>
</evidence>
<accession>A0A498C8H0</accession>
<feature type="domain" description="Na(+)-translocating NADH-quinone reductase subunit A C-terminal" evidence="10">
    <location>
        <begin position="263"/>
        <end position="311"/>
    </location>
</feature>
<keyword evidence="7 8" id="KW-0739">Sodium transport</keyword>
<evidence type="ECO:0000259" key="9">
    <source>
        <dbReference type="Pfam" id="PF05896"/>
    </source>
</evidence>
<dbReference type="Proteomes" id="UP000275461">
    <property type="component" value="Unassembled WGS sequence"/>
</dbReference>
<dbReference type="InterPro" id="IPR056147">
    <property type="entry name" value="NQRA_N"/>
</dbReference>
<evidence type="ECO:0000256" key="5">
    <source>
        <dbReference type="ARBA" id="ARBA00023065"/>
    </source>
</evidence>
<sequence length="448" mass="48923">MIKVRRGLDIPLAGVPCQEVDRGSHVRTVAVLGIDYPGLKPALRVKEGDRVRRGQVLFEDRQLEGVRYTAPGAGRVSAINRGHRRVLLSVVIDLAGGEGDEPFSAHHSGTLSRLGRERVQEQLLASGEWTALRTRPFGKVPVPDSVPDAIFVPAMDTQPLAPDPDVIIGAELRGFRDGLTVLSRLTDGPVWVCRAAQSSLPSFAGEQIREESFAGPHPAGNPGTHIHFLYPVDQQRMVWVVGYQDVIAIGRLFTSGRLYTDRVVALTGPQVARPRLVSTRAGASLEQLTAGELVSDENRVISGSALHGHRAAGPTAYLSRFSNQVTVLREGRERALLGYLSPGFNRHSVMNIYLSRLMPWKRLSLTTSTHGSERAMVPLGQYEEVMPLDILATQLLRALVVGDLETAEALGALELVEEDLALCTYVCAGKYEYGPILRDNLTRLEEEG</sequence>
<keyword evidence="13" id="KW-1185">Reference proteome</keyword>
<keyword evidence="3 8" id="KW-0520">NAD</keyword>
<evidence type="ECO:0000256" key="2">
    <source>
        <dbReference type="ARBA" id="ARBA00022967"/>
    </source>
</evidence>
<dbReference type="RefSeq" id="WP_121441840.1">
    <property type="nucleotide sequence ID" value="NZ_RCDA01000001.1"/>
</dbReference>
<dbReference type="PANTHER" id="PTHR37839:SF1">
    <property type="entry name" value="NA(+)-TRANSLOCATING NADH-QUINONE REDUCTASE SUBUNIT A"/>
    <property type="match status" value="1"/>
</dbReference>
<dbReference type="Pfam" id="PF11973">
    <property type="entry name" value="NQRA_SLBB"/>
    <property type="match status" value="1"/>
</dbReference>
<dbReference type="InterPro" id="IPR056148">
    <property type="entry name" value="NQRA_2nd"/>
</dbReference>
<feature type="domain" description="NqrA N-terminal barrel-sandwich hybrid" evidence="9">
    <location>
        <begin position="2"/>
        <end position="94"/>
    </location>
</feature>
<name>A0A498C8H0_9GAMM</name>
<dbReference type="InterPro" id="IPR008703">
    <property type="entry name" value="NqrA"/>
</dbReference>
<dbReference type="AlphaFoldDB" id="A0A498C8H0"/>
<evidence type="ECO:0000259" key="11">
    <source>
        <dbReference type="Pfam" id="PF24836"/>
    </source>
</evidence>
<dbReference type="EMBL" id="RCDA01000001">
    <property type="protein sequence ID" value="RLK51427.1"/>
    <property type="molecule type" value="Genomic_DNA"/>
</dbReference>
<evidence type="ECO:0000313" key="12">
    <source>
        <dbReference type="EMBL" id="RLK51427.1"/>
    </source>
</evidence>
<evidence type="ECO:0000256" key="4">
    <source>
        <dbReference type="ARBA" id="ARBA00023053"/>
    </source>
</evidence>
<dbReference type="GO" id="GO:0006814">
    <property type="term" value="P:sodium ion transport"/>
    <property type="evidence" value="ECO:0007669"/>
    <property type="project" value="UniProtKB-UniRule"/>
</dbReference>
<comment type="subunit">
    <text evidence="8">Composed of six subunits; NqrA, NqrB, NqrC, NqrD, NqrE and NqrF.</text>
</comment>
<dbReference type="HAMAP" id="MF_00425">
    <property type="entry name" value="NqrA"/>
    <property type="match status" value="1"/>
</dbReference>